<evidence type="ECO:0000313" key="5">
    <source>
        <dbReference type="Proteomes" id="UP000179243"/>
    </source>
</evidence>
<feature type="domain" description="Transglycosylase SLT" evidence="2">
    <location>
        <begin position="168"/>
        <end position="270"/>
    </location>
</feature>
<dbReference type="Gene3D" id="1.10.530.10">
    <property type="match status" value="1"/>
</dbReference>
<dbReference type="InterPro" id="IPR000189">
    <property type="entry name" value="Transglyc_AS"/>
</dbReference>
<evidence type="ECO:0008006" key="6">
    <source>
        <dbReference type="Google" id="ProtNLM"/>
    </source>
</evidence>
<gene>
    <name evidence="4" type="ORF">A2519_05525</name>
</gene>
<evidence type="ECO:0000313" key="4">
    <source>
        <dbReference type="EMBL" id="OGK01903.1"/>
    </source>
</evidence>
<dbReference type="PROSITE" id="PS00922">
    <property type="entry name" value="TRANSGLYCOSYLASE"/>
    <property type="match status" value="1"/>
</dbReference>
<protein>
    <recommendedName>
        <fullName evidence="6">Transglycosylase SLT domain-containing protein</fullName>
    </recommendedName>
</protein>
<dbReference type="SUPFAM" id="SSF53955">
    <property type="entry name" value="Lysozyme-like"/>
    <property type="match status" value="1"/>
</dbReference>
<dbReference type="PANTHER" id="PTHR37423:SF2">
    <property type="entry name" value="MEMBRANE-BOUND LYTIC MUREIN TRANSGLYCOSYLASE C"/>
    <property type="match status" value="1"/>
</dbReference>
<evidence type="ECO:0000259" key="3">
    <source>
        <dbReference type="Pfam" id="PF10135"/>
    </source>
</evidence>
<dbReference type="InterPro" id="IPR023346">
    <property type="entry name" value="Lysozyme-like_dom_sf"/>
</dbReference>
<name>A0A1F7F5P2_UNCRA</name>
<reference evidence="4 5" key="1">
    <citation type="journal article" date="2016" name="Nat. Commun.">
        <title>Thousands of microbial genomes shed light on interconnected biogeochemical processes in an aquifer system.</title>
        <authorList>
            <person name="Anantharaman K."/>
            <person name="Brown C.T."/>
            <person name="Hug L.A."/>
            <person name="Sharon I."/>
            <person name="Castelle C.J."/>
            <person name="Probst A.J."/>
            <person name="Thomas B.C."/>
            <person name="Singh A."/>
            <person name="Wilkins M.J."/>
            <person name="Karaoz U."/>
            <person name="Brodie E.L."/>
            <person name="Williams K.H."/>
            <person name="Hubbard S.S."/>
            <person name="Banfield J.F."/>
        </authorList>
    </citation>
    <scope>NUCLEOTIDE SEQUENCE [LARGE SCALE GENOMIC DNA]</scope>
</reference>
<evidence type="ECO:0000256" key="1">
    <source>
        <dbReference type="ARBA" id="ARBA00007734"/>
    </source>
</evidence>
<dbReference type="AlphaFoldDB" id="A0A1F7F5P2"/>
<proteinExistence type="inferred from homology"/>
<dbReference type="Proteomes" id="UP000179243">
    <property type="component" value="Unassembled WGS sequence"/>
</dbReference>
<dbReference type="GO" id="GO:0016020">
    <property type="term" value="C:membrane"/>
    <property type="evidence" value="ECO:0007669"/>
    <property type="project" value="InterPro"/>
</dbReference>
<dbReference type="InterPro" id="IPR019301">
    <property type="entry name" value="Flagellar_prot_FlgJ_N"/>
</dbReference>
<organism evidence="4 5">
    <name type="scientific">Candidatus Raymondbacteria bacterium RIFOXYD12_FULL_49_13</name>
    <dbReference type="NCBI Taxonomy" id="1817890"/>
    <lineage>
        <taxon>Bacteria</taxon>
        <taxon>Raymondiibacteriota</taxon>
    </lineage>
</organism>
<dbReference type="Pfam" id="PF10135">
    <property type="entry name" value="Rod-binding"/>
    <property type="match status" value="1"/>
</dbReference>
<evidence type="ECO:0000259" key="2">
    <source>
        <dbReference type="Pfam" id="PF01464"/>
    </source>
</evidence>
<dbReference type="Pfam" id="PF01464">
    <property type="entry name" value="SLT"/>
    <property type="match status" value="1"/>
</dbReference>
<comment type="similarity">
    <text evidence="1">Belongs to the transglycosylase Slt family.</text>
</comment>
<dbReference type="EMBL" id="MFYX01000116">
    <property type="protein sequence ID" value="OGK01903.1"/>
    <property type="molecule type" value="Genomic_DNA"/>
</dbReference>
<comment type="caution">
    <text evidence="4">The sequence shown here is derived from an EMBL/GenBank/DDBJ whole genome shotgun (WGS) entry which is preliminary data.</text>
</comment>
<dbReference type="GO" id="GO:0000270">
    <property type="term" value="P:peptidoglycan metabolic process"/>
    <property type="evidence" value="ECO:0007669"/>
    <property type="project" value="InterPro"/>
</dbReference>
<dbReference type="GO" id="GO:0008933">
    <property type="term" value="F:peptidoglycan lytic transglycosylase activity"/>
    <property type="evidence" value="ECO:0007669"/>
    <property type="project" value="InterPro"/>
</dbReference>
<accession>A0A1F7F5P2</accession>
<feature type="domain" description="Flagellar protein FlgJ N-terminal" evidence="3">
    <location>
        <begin position="62"/>
        <end position="108"/>
    </location>
</feature>
<dbReference type="CDD" id="cd00254">
    <property type="entry name" value="LT-like"/>
    <property type="match status" value="1"/>
</dbReference>
<dbReference type="PANTHER" id="PTHR37423">
    <property type="entry name" value="SOLUBLE LYTIC MUREIN TRANSGLYCOSYLASE-RELATED"/>
    <property type="match status" value="1"/>
</dbReference>
<dbReference type="InterPro" id="IPR008258">
    <property type="entry name" value="Transglycosylase_SLT_dom_1"/>
</dbReference>
<sequence>MLLSLSEEKKGLLNMLNESGAISTTILNDLPGKKAAGRYSDKEVRQVAEQFEAMFTTYMLKVMNESIDRSDLVKRNMGEEIFQDLLNEQYANKAAKTGQMGLSNLIYKTLKNDPSQIAGFQNKIREHNAQKHLTPEIMQATAGNFGGLEKYMRKNEDVETRMKRIDNTINAIAKHHGVDPALVKAVIRQESQGDPYAVSPKGAKGLMQLMDSTATEYGVGNVYNSSENINGGTRYLKQLIDQYNGDLERALAAYNAGPDAVREYNGVPPFPETENYVKRVLEYMNACKAGQNQG</sequence>